<dbReference type="OrthoDB" id="1116697at2"/>
<evidence type="ECO:0000256" key="3">
    <source>
        <dbReference type="ARBA" id="ARBA00023082"/>
    </source>
</evidence>
<dbReference type="InterPro" id="IPR039425">
    <property type="entry name" value="RNA_pol_sigma-70-like"/>
</dbReference>
<proteinExistence type="inferred from homology"/>
<evidence type="ECO:0000256" key="1">
    <source>
        <dbReference type="ARBA" id="ARBA00010641"/>
    </source>
</evidence>
<organism evidence="6 7">
    <name type="scientific">Aquiflexum balticum DSM 16537</name>
    <dbReference type="NCBI Taxonomy" id="758820"/>
    <lineage>
        <taxon>Bacteria</taxon>
        <taxon>Pseudomonadati</taxon>
        <taxon>Bacteroidota</taxon>
        <taxon>Cytophagia</taxon>
        <taxon>Cytophagales</taxon>
        <taxon>Cyclobacteriaceae</taxon>
        <taxon>Aquiflexum</taxon>
    </lineage>
</organism>
<accession>A0A1W2H641</accession>
<dbReference type="Proteomes" id="UP000192333">
    <property type="component" value="Chromosome I"/>
</dbReference>
<dbReference type="SUPFAM" id="SSF88946">
    <property type="entry name" value="Sigma2 domain of RNA polymerase sigma factors"/>
    <property type="match status" value="1"/>
</dbReference>
<dbReference type="SUPFAM" id="SSF88659">
    <property type="entry name" value="Sigma3 and sigma4 domains of RNA polymerase sigma factors"/>
    <property type="match status" value="1"/>
</dbReference>
<evidence type="ECO:0000313" key="6">
    <source>
        <dbReference type="EMBL" id="SMD44112.1"/>
    </source>
</evidence>
<dbReference type="EMBL" id="LT838813">
    <property type="protein sequence ID" value="SMD44112.1"/>
    <property type="molecule type" value="Genomic_DNA"/>
</dbReference>
<dbReference type="InterPro" id="IPR013325">
    <property type="entry name" value="RNA_pol_sigma_r2"/>
</dbReference>
<keyword evidence="3" id="KW-0731">Sigma factor</keyword>
<evidence type="ECO:0000256" key="4">
    <source>
        <dbReference type="ARBA" id="ARBA00023125"/>
    </source>
</evidence>
<dbReference type="Gene3D" id="1.10.10.10">
    <property type="entry name" value="Winged helix-like DNA-binding domain superfamily/Winged helix DNA-binding domain"/>
    <property type="match status" value="1"/>
</dbReference>
<dbReference type="InterPro" id="IPR036388">
    <property type="entry name" value="WH-like_DNA-bd_sf"/>
</dbReference>
<dbReference type="AlphaFoldDB" id="A0A1W2H641"/>
<keyword evidence="7" id="KW-1185">Reference proteome</keyword>
<dbReference type="InterPro" id="IPR013324">
    <property type="entry name" value="RNA_pol_sigma_r3/r4-like"/>
</dbReference>
<evidence type="ECO:0000313" key="7">
    <source>
        <dbReference type="Proteomes" id="UP000192333"/>
    </source>
</evidence>
<keyword evidence="4" id="KW-0238">DNA-binding</keyword>
<comment type="similarity">
    <text evidence="1">Belongs to the sigma-70 factor family. ECF subfamily.</text>
</comment>
<gene>
    <name evidence="6" type="ORF">SAMN00777080_2727</name>
</gene>
<evidence type="ECO:0000256" key="5">
    <source>
        <dbReference type="ARBA" id="ARBA00023163"/>
    </source>
</evidence>
<evidence type="ECO:0000256" key="2">
    <source>
        <dbReference type="ARBA" id="ARBA00023015"/>
    </source>
</evidence>
<dbReference type="RefSeq" id="WP_084120943.1">
    <property type="nucleotide sequence ID" value="NZ_LT838813.1"/>
</dbReference>
<dbReference type="PANTHER" id="PTHR43133">
    <property type="entry name" value="RNA POLYMERASE ECF-TYPE SIGMA FACTO"/>
    <property type="match status" value="1"/>
</dbReference>
<dbReference type="GO" id="GO:0003677">
    <property type="term" value="F:DNA binding"/>
    <property type="evidence" value="ECO:0007669"/>
    <property type="project" value="UniProtKB-KW"/>
</dbReference>
<dbReference type="InterPro" id="IPR014284">
    <property type="entry name" value="RNA_pol_sigma-70_dom"/>
</dbReference>
<dbReference type="STRING" id="758820.SAMN00777080_2727"/>
<dbReference type="PANTHER" id="PTHR43133:SF8">
    <property type="entry name" value="RNA POLYMERASE SIGMA FACTOR HI_1459-RELATED"/>
    <property type="match status" value="1"/>
</dbReference>
<protein>
    <submittedName>
        <fullName evidence="6">RNA polymerase sigma factor, sigma-70 family</fullName>
    </submittedName>
</protein>
<sequence length="190" mass="22205">MIHPDQFYIIGLLENDKKVIEKIYQNFFNKIKWMIIKNNGSSDDASDIFQESLITIYNKAQKNDFQLTCPFEAFLLLVCRKKWLNILDKNKKFKVTNLEDDGYQFKEESHQLAEESILQEERLSLLTEKFALLGEACRQLLDLSWQGISMEEVAKSLGFTYGYARKKKSECVAKLVSLVKQSPGYQILKW</sequence>
<keyword evidence="5" id="KW-0804">Transcription</keyword>
<dbReference type="NCBIfam" id="TIGR02937">
    <property type="entry name" value="sigma70-ECF"/>
    <property type="match status" value="1"/>
</dbReference>
<keyword evidence="2" id="KW-0805">Transcription regulation</keyword>
<dbReference type="GO" id="GO:0016987">
    <property type="term" value="F:sigma factor activity"/>
    <property type="evidence" value="ECO:0007669"/>
    <property type="project" value="UniProtKB-KW"/>
</dbReference>
<dbReference type="GO" id="GO:0006352">
    <property type="term" value="P:DNA-templated transcription initiation"/>
    <property type="evidence" value="ECO:0007669"/>
    <property type="project" value="InterPro"/>
</dbReference>
<name>A0A1W2H641_9BACT</name>
<dbReference type="Gene3D" id="1.10.1740.10">
    <property type="match status" value="1"/>
</dbReference>
<reference evidence="7" key="1">
    <citation type="submission" date="2017-04" db="EMBL/GenBank/DDBJ databases">
        <authorList>
            <person name="Varghese N."/>
            <person name="Submissions S."/>
        </authorList>
    </citation>
    <scope>NUCLEOTIDE SEQUENCE [LARGE SCALE GENOMIC DNA]</scope>
    <source>
        <strain evidence="7">DSM 16537</strain>
    </source>
</reference>